<dbReference type="EMBL" id="MCFD01000005">
    <property type="protein sequence ID" value="ORX71000.1"/>
    <property type="molecule type" value="Genomic_DNA"/>
</dbReference>
<feature type="compositionally biased region" description="Polar residues" evidence="6">
    <location>
        <begin position="467"/>
        <end position="491"/>
    </location>
</feature>
<keyword evidence="10" id="KW-1185">Reference proteome</keyword>
<dbReference type="InterPro" id="IPR008271">
    <property type="entry name" value="Ser/Thr_kinase_AS"/>
</dbReference>
<feature type="region of interest" description="Disordered" evidence="6">
    <location>
        <begin position="386"/>
        <end position="439"/>
    </location>
</feature>
<evidence type="ECO:0000256" key="1">
    <source>
        <dbReference type="ARBA" id="ARBA00022527"/>
    </source>
</evidence>
<accession>A0A1Y1WBS5</accession>
<reference evidence="9 10" key="1">
    <citation type="submission" date="2016-07" db="EMBL/GenBank/DDBJ databases">
        <title>Pervasive Adenine N6-methylation of Active Genes in Fungi.</title>
        <authorList>
            <consortium name="DOE Joint Genome Institute"/>
            <person name="Mondo S.J."/>
            <person name="Dannebaum R.O."/>
            <person name="Kuo R.C."/>
            <person name="Labutti K."/>
            <person name="Haridas S."/>
            <person name="Kuo A."/>
            <person name="Salamov A."/>
            <person name="Ahrendt S.R."/>
            <person name="Lipzen A."/>
            <person name="Sullivan W."/>
            <person name="Andreopoulos W.B."/>
            <person name="Clum A."/>
            <person name="Lindquist E."/>
            <person name="Daum C."/>
            <person name="Ramamoorthy G.K."/>
            <person name="Gryganskyi A."/>
            <person name="Culley D."/>
            <person name="Magnuson J.K."/>
            <person name="James T.Y."/>
            <person name="O'Malley M.A."/>
            <person name="Stajich J.E."/>
            <person name="Spatafora J.W."/>
            <person name="Visel A."/>
            <person name="Grigoriev I.V."/>
        </authorList>
    </citation>
    <scope>NUCLEOTIDE SEQUENCE [LARGE SCALE GENOMIC DNA]</scope>
    <source>
        <strain evidence="9 10">ATCC 12442</strain>
    </source>
</reference>
<evidence type="ECO:0000256" key="4">
    <source>
        <dbReference type="ARBA" id="ARBA00022777"/>
    </source>
</evidence>
<sequence>MGNQSLGLHKFGLLRVIGRGSFGKVRITFALKYISKAECIKMKAQQNILRERDILEEIDHPFVDDADMFMVMDLMMGGDLRFHMQRRRFVESVIRFWVAEVACALDYLHTNHSVVHRDIKPDNILMDDKGHVALTDFNIAARIRDGKPHYSVAGTANYMAPELISGKGYTFSIDWWSLGVVMYECIYGKRPFRQGNNIDKLKRAIVEDEIQFPMIADVQVSYDCISAMRELLQKDPSKRLGANGYENFKRHPFFAALDWDRLESRQLPPLFVPDANQPNFDIAYDLEEMLLEHEPLELKAKKPRKLRLGSEAETPEQQLISRGFSAFDYIEYERFKRYIDANGLIDSAAVETARLSRPTSDSSIESISVPLSHLKLDGRPIINFALQGDEPASPSPPRSASSRKSVNVARTSGQRRPTMSSSQFQPVSPVEAYENRRPPVSDSAQLAALAIGGGLFTNRTSEKYRQRTASQRRLTETATSHSSVSNNSQPPISLATPAYLALPGTLEPPKIVPIDILTWNQMLPDQRSLAYRFSVKMAHDRQRDLKWQQHREHQQKQRLENAEDSFRNEHSRYSARHGSGMHRKALSNVGHRDQHGPATPPPLPATPIPPPLYD</sequence>
<evidence type="ECO:0000256" key="2">
    <source>
        <dbReference type="ARBA" id="ARBA00022679"/>
    </source>
</evidence>
<dbReference type="InterPro" id="IPR000961">
    <property type="entry name" value="AGC-kinase_C"/>
</dbReference>
<dbReference type="PROSITE" id="PS00108">
    <property type="entry name" value="PROTEIN_KINASE_ST"/>
    <property type="match status" value="1"/>
</dbReference>
<dbReference type="Pfam" id="PF00069">
    <property type="entry name" value="Pkinase"/>
    <property type="match status" value="1"/>
</dbReference>
<dbReference type="Proteomes" id="UP000193922">
    <property type="component" value="Unassembled WGS sequence"/>
</dbReference>
<dbReference type="PROSITE" id="PS50011">
    <property type="entry name" value="PROTEIN_KINASE_DOM"/>
    <property type="match status" value="1"/>
</dbReference>
<dbReference type="PANTHER" id="PTHR24355">
    <property type="entry name" value="G PROTEIN-COUPLED RECEPTOR KINASE/RIBOSOMAL PROTEIN S6 KINASE"/>
    <property type="match status" value="1"/>
</dbReference>
<evidence type="ECO:0000256" key="3">
    <source>
        <dbReference type="ARBA" id="ARBA00022741"/>
    </source>
</evidence>
<keyword evidence="2" id="KW-0808">Transferase</keyword>
<dbReference type="SMART" id="SM00220">
    <property type="entry name" value="S_TKc"/>
    <property type="match status" value="1"/>
</dbReference>
<dbReference type="InterPro" id="IPR000719">
    <property type="entry name" value="Prot_kinase_dom"/>
</dbReference>
<dbReference type="STRING" id="61395.A0A1Y1WBS5"/>
<organism evidence="9 10">
    <name type="scientific">Linderina pennispora</name>
    <dbReference type="NCBI Taxonomy" id="61395"/>
    <lineage>
        <taxon>Eukaryota</taxon>
        <taxon>Fungi</taxon>
        <taxon>Fungi incertae sedis</taxon>
        <taxon>Zoopagomycota</taxon>
        <taxon>Kickxellomycotina</taxon>
        <taxon>Kickxellomycetes</taxon>
        <taxon>Kickxellales</taxon>
        <taxon>Kickxellaceae</taxon>
        <taxon>Linderina</taxon>
    </lineage>
</organism>
<evidence type="ECO:0000256" key="5">
    <source>
        <dbReference type="ARBA" id="ARBA00022840"/>
    </source>
</evidence>
<proteinExistence type="predicted"/>
<dbReference type="PROSITE" id="PS51285">
    <property type="entry name" value="AGC_KINASE_CTER"/>
    <property type="match status" value="1"/>
</dbReference>
<dbReference type="GO" id="GO:0004703">
    <property type="term" value="F:G protein-coupled receptor kinase activity"/>
    <property type="evidence" value="ECO:0007669"/>
    <property type="project" value="TreeGrafter"/>
</dbReference>
<evidence type="ECO:0000313" key="10">
    <source>
        <dbReference type="Proteomes" id="UP000193922"/>
    </source>
</evidence>
<dbReference type="PANTHER" id="PTHR24355:SF30">
    <property type="entry name" value="SERINE_THREONINE-PROTEIN KINASE 32B ISOFORM X1"/>
    <property type="match status" value="1"/>
</dbReference>
<keyword evidence="4 9" id="KW-0418">Kinase</keyword>
<dbReference type="GO" id="GO:0007186">
    <property type="term" value="P:G protein-coupled receptor signaling pathway"/>
    <property type="evidence" value="ECO:0007669"/>
    <property type="project" value="TreeGrafter"/>
</dbReference>
<gene>
    <name evidence="9" type="ORF">DL89DRAFT_267093</name>
</gene>
<protein>
    <submittedName>
        <fullName evidence="9">Kinase-like protein</fullName>
    </submittedName>
</protein>
<dbReference type="FunFam" id="1.10.510.10:FF:000469">
    <property type="entry name" value="Serine/threonine-protein kinase 32B"/>
    <property type="match status" value="1"/>
</dbReference>
<feature type="compositionally biased region" description="Basic residues" evidence="6">
    <location>
        <begin position="573"/>
        <end position="585"/>
    </location>
</feature>
<dbReference type="InterPro" id="IPR011009">
    <property type="entry name" value="Kinase-like_dom_sf"/>
</dbReference>
<feature type="compositionally biased region" description="Basic and acidic residues" evidence="6">
    <location>
        <begin position="544"/>
        <end position="572"/>
    </location>
</feature>
<feature type="region of interest" description="Disordered" evidence="6">
    <location>
        <begin position="544"/>
        <end position="614"/>
    </location>
</feature>
<dbReference type="Gene3D" id="3.30.200.20">
    <property type="entry name" value="Phosphorylase Kinase, domain 1"/>
    <property type="match status" value="1"/>
</dbReference>
<dbReference type="Gene3D" id="1.10.510.10">
    <property type="entry name" value="Transferase(Phosphotransferase) domain 1"/>
    <property type="match status" value="1"/>
</dbReference>
<feature type="domain" description="Protein kinase" evidence="7">
    <location>
        <begin position="11"/>
        <end position="254"/>
    </location>
</feature>
<name>A0A1Y1WBS5_9FUNG</name>
<dbReference type="SUPFAM" id="SSF56112">
    <property type="entry name" value="Protein kinase-like (PK-like)"/>
    <property type="match status" value="1"/>
</dbReference>
<evidence type="ECO:0000259" key="8">
    <source>
        <dbReference type="PROSITE" id="PS51285"/>
    </source>
</evidence>
<evidence type="ECO:0000313" key="9">
    <source>
        <dbReference type="EMBL" id="ORX71000.1"/>
    </source>
</evidence>
<dbReference type="GO" id="GO:0005524">
    <property type="term" value="F:ATP binding"/>
    <property type="evidence" value="ECO:0007669"/>
    <property type="project" value="UniProtKB-KW"/>
</dbReference>
<evidence type="ECO:0000256" key="6">
    <source>
        <dbReference type="SAM" id="MobiDB-lite"/>
    </source>
</evidence>
<dbReference type="GeneID" id="63804006"/>
<dbReference type="RefSeq" id="XP_040744579.1">
    <property type="nucleotide sequence ID" value="XM_040887358.1"/>
</dbReference>
<dbReference type="GO" id="GO:0009966">
    <property type="term" value="P:regulation of signal transduction"/>
    <property type="evidence" value="ECO:0007669"/>
    <property type="project" value="TreeGrafter"/>
</dbReference>
<keyword evidence="1" id="KW-0723">Serine/threonine-protein kinase</keyword>
<dbReference type="AlphaFoldDB" id="A0A1Y1WBS5"/>
<comment type="caution">
    <text evidence="9">The sequence shown here is derived from an EMBL/GenBank/DDBJ whole genome shotgun (WGS) entry which is preliminary data.</text>
</comment>
<feature type="region of interest" description="Disordered" evidence="6">
    <location>
        <begin position="460"/>
        <end position="491"/>
    </location>
</feature>
<dbReference type="GO" id="GO:0001664">
    <property type="term" value="F:G protein-coupled receptor binding"/>
    <property type="evidence" value="ECO:0007669"/>
    <property type="project" value="TreeGrafter"/>
</dbReference>
<dbReference type="OrthoDB" id="354826at2759"/>
<feature type="compositionally biased region" description="Pro residues" evidence="6">
    <location>
        <begin position="598"/>
        <end position="614"/>
    </location>
</feature>
<keyword evidence="5" id="KW-0067">ATP-binding</keyword>
<keyword evidence="3" id="KW-0547">Nucleotide-binding</keyword>
<evidence type="ECO:0000259" key="7">
    <source>
        <dbReference type="PROSITE" id="PS50011"/>
    </source>
</evidence>
<feature type="compositionally biased region" description="Polar residues" evidence="6">
    <location>
        <begin position="404"/>
        <end position="426"/>
    </location>
</feature>
<feature type="domain" description="AGC-kinase C-terminal" evidence="8">
    <location>
        <begin position="255"/>
        <end position="339"/>
    </location>
</feature>